<keyword evidence="2" id="KW-1185">Reference proteome</keyword>
<sequence length="182" mass="21626">MFIFISLYSTYYVLQINAFVKKKLTLTAFSMTKLFFFNKRTINPLGFYFCQERTLQRENYIEFPKQIFYKLKKVCLVNKRKRNCKKIGIVKKHNYNCTSFILILLQLNLFILSSYSQQQQLIRHSFREKCVDEHDNDLFSCIVSTVDCSINVEKLFPPPINNYFPSAAHDLRIESFTKAIPQ</sequence>
<reference evidence="1" key="1">
    <citation type="journal article" date="2020" name="Ecol. Evol.">
        <title>Genome structure and content of the rice root-knot nematode (Meloidogyne graminicola).</title>
        <authorList>
            <person name="Phan N.T."/>
            <person name="Danchin E.G.J."/>
            <person name="Klopp C."/>
            <person name="Perfus-Barbeoch L."/>
            <person name="Kozlowski D.K."/>
            <person name="Koutsovoulos G.D."/>
            <person name="Lopez-Roques C."/>
            <person name="Bouchez O."/>
            <person name="Zahm M."/>
            <person name="Besnard G."/>
            <person name="Bellafiore S."/>
        </authorList>
    </citation>
    <scope>NUCLEOTIDE SEQUENCE</scope>
    <source>
        <strain evidence="1">VN-18</strain>
    </source>
</reference>
<evidence type="ECO:0000313" key="2">
    <source>
        <dbReference type="Proteomes" id="UP000605970"/>
    </source>
</evidence>
<dbReference type="EMBL" id="JABEBT010000001">
    <property type="protein sequence ID" value="KAF7640457.1"/>
    <property type="molecule type" value="Genomic_DNA"/>
</dbReference>
<organism evidence="1 2">
    <name type="scientific">Meloidogyne graminicola</name>
    <dbReference type="NCBI Taxonomy" id="189291"/>
    <lineage>
        <taxon>Eukaryota</taxon>
        <taxon>Metazoa</taxon>
        <taxon>Ecdysozoa</taxon>
        <taxon>Nematoda</taxon>
        <taxon>Chromadorea</taxon>
        <taxon>Rhabditida</taxon>
        <taxon>Tylenchina</taxon>
        <taxon>Tylenchomorpha</taxon>
        <taxon>Tylenchoidea</taxon>
        <taxon>Meloidogynidae</taxon>
        <taxon>Meloidogyninae</taxon>
        <taxon>Meloidogyne</taxon>
    </lineage>
</organism>
<protein>
    <submittedName>
        <fullName evidence="1">SEFIR domain-containing protein</fullName>
    </submittedName>
</protein>
<name>A0A8T0A3M6_9BILA</name>
<dbReference type="AlphaFoldDB" id="A0A8T0A3M6"/>
<accession>A0A8T0A3M6</accession>
<dbReference type="Proteomes" id="UP000605970">
    <property type="component" value="Unassembled WGS sequence"/>
</dbReference>
<dbReference type="Pfam" id="PF25519">
    <property type="entry name" value="ILCR1_N"/>
    <property type="match status" value="1"/>
</dbReference>
<proteinExistence type="predicted"/>
<comment type="caution">
    <text evidence="1">The sequence shown here is derived from an EMBL/GenBank/DDBJ whole genome shotgun (WGS) entry which is preliminary data.</text>
</comment>
<gene>
    <name evidence="1" type="ORF">Mgra_00000277</name>
</gene>
<evidence type="ECO:0000313" key="1">
    <source>
        <dbReference type="EMBL" id="KAF7640457.1"/>
    </source>
</evidence>
<dbReference type="OrthoDB" id="5915222at2759"/>